<reference evidence="1 2" key="1">
    <citation type="submission" date="2020-08" db="EMBL/GenBank/DDBJ databases">
        <title>Genomic Encyclopedia of Type Strains, Phase III (KMG-III): the genomes of soil and plant-associated and newly described type strains.</title>
        <authorList>
            <person name="Whitman W."/>
        </authorList>
    </citation>
    <scope>NUCLEOTIDE SEQUENCE [LARGE SCALE GENOMIC DNA]</scope>
    <source>
        <strain evidence="1 2">CECT 8572</strain>
    </source>
</reference>
<sequence>MARRLADEVVSMGGKPGDRAAALSIAEDFFGEVSFSSAGHELDENTAHALGVLLTGFLLDFGLIWSQPRRVLHA</sequence>
<gene>
    <name evidence="1" type="ORF">FHS00_001335</name>
</gene>
<name>A0ABR6HN52_9RHOB</name>
<evidence type="ECO:0008006" key="3">
    <source>
        <dbReference type="Google" id="ProtNLM"/>
    </source>
</evidence>
<keyword evidence="2" id="KW-1185">Reference proteome</keyword>
<evidence type="ECO:0000313" key="2">
    <source>
        <dbReference type="Proteomes" id="UP000576152"/>
    </source>
</evidence>
<comment type="caution">
    <text evidence="1">The sequence shown here is derived from an EMBL/GenBank/DDBJ whole genome shotgun (WGS) entry which is preliminary data.</text>
</comment>
<evidence type="ECO:0000313" key="1">
    <source>
        <dbReference type="EMBL" id="MBB3711764.1"/>
    </source>
</evidence>
<protein>
    <recommendedName>
        <fullName evidence="3">TetR family transcriptional regulator</fullName>
    </recommendedName>
</protein>
<dbReference type="Proteomes" id="UP000576152">
    <property type="component" value="Unassembled WGS sequence"/>
</dbReference>
<dbReference type="EMBL" id="JACIBX010000003">
    <property type="protein sequence ID" value="MBB3711764.1"/>
    <property type="molecule type" value="Genomic_DNA"/>
</dbReference>
<proteinExistence type="predicted"/>
<organism evidence="1 2">
    <name type="scientific">Limimaricola variabilis</name>
    <dbReference type="NCBI Taxonomy" id="1492771"/>
    <lineage>
        <taxon>Bacteria</taxon>
        <taxon>Pseudomonadati</taxon>
        <taxon>Pseudomonadota</taxon>
        <taxon>Alphaproteobacteria</taxon>
        <taxon>Rhodobacterales</taxon>
        <taxon>Paracoccaceae</taxon>
        <taxon>Limimaricola</taxon>
    </lineage>
</organism>
<accession>A0ABR6HN52</accession>